<evidence type="ECO:0000256" key="4">
    <source>
        <dbReference type="PROSITE-ProRule" id="PRU00335"/>
    </source>
</evidence>
<proteinExistence type="predicted"/>
<dbReference type="AlphaFoldDB" id="A0A7K3LKD7"/>
<dbReference type="InterPro" id="IPR050109">
    <property type="entry name" value="HTH-type_TetR-like_transc_reg"/>
</dbReference>
<dbReference type="PANTHER" id="PTHR30055">
    <property type="entry name" value="HTH-TYPE TRANSCRIPTIONAL REGULATOR RUTR"/>
    <property type="match status" value="1"/>
</dbReference>
<evidence type="ECO:0000256" key="2">
    <source>
        <dbReference type="ARBA" id="ARBA00023125"/>
    </source>
</evidence>
<dbReference type="Proteomes" id="UP000466307">
    <property type="component" value="Unassembled WGS sequence"/>
</dbReference>
<gene>
    <name evidence="6" type="ORF">GYA93_03400</name>
</gene>
<feature type="domain" description="HTH tetR-type" evidence="5">
    <location>
        <begin position="21"/>
        <end position="81"/>
    </location>
</feature>
<evidence type="ECO:0000259" key="5">
    <source>
        <dbReference type="PROSITE" id="PS50977"/>
    </source>
</evidence>
<dbReference type="PANTHER" id="PTHR30055:SF148">
    <property type="entry name" value="TETR-FAMILY TRANSCRIPTIONAL REGULATOR"/>
    <property type="match status" value="1"/>
</dbReference>
<dbReference type="InterPro" id="IPR011075">
    <property type="entry name" value="TetR_C"/>
</dbReference>
<dbReference type="Gene3D" id="1.10.10.60">
    <property type="entry name" value="Homeodomain-like"/>
    <property type="match status" value="1"/>
</dbReference>
<evidence type="ECO:0000313" key="7">
    <source>
        <dbReference type="Proteomes" id="UP000466307"/>
    </source>
</evidence>
<dbReference type="SUPFAM" id="SSF48498">
    <property type="entry name" value="Tetracyclin repressor-like, C-terminal domain"/>
    <property type="match status" value="1"/>
</dbReference>
<dbReference type="GO" id="GO:0003700">
    <property type="term" value="F:DNA-binding transcription factor activity"/>
    <property type="evidence" value="ECO:0007669"/>
    <property type="project" value="TreeGrafter"/>
</dbReference>
<feature type="DNA-binding region" description="H-T-H motif" evidence="4">
    <location>
        <begin position="44"/>
        <end position="63"/>
    </location>
</feature>
<dbReference type="RefSeq" id="WP_157079493.1">
    <property type="nucleotide sequence ID" value="NZ_JAADZU010000007.1"/>
</dbReference>
<dbReference type="Gene3D" id="1.10.357.10">
    <property type="entry name" value="Tetracycline Repressor, domain 2"/>
    <property type="match status" value="1"/>
</dbReference>
<accession>A0A7K3LKD7</accession>
<comment type="caution">
    <text evidence="6">The sequence shown here is derived from an EMBL/GenBank/DDBJ whole genome shotgun (WGS) entry which is preliminary data.</text>
</comment>
<sequence length="203" mass="22206">MHKSRIDERRTTVAGTRRRGAELEDAIHRAVLDQLDAHGYAGVTFEGVAAAAGTSKPVLYRRWPTKAELVFAALRTMIRQIVLAVPDTGTLSGDLSAALGAVRDHLDTFDRRTLLGLIVEVDERTADALRQMLFDVGARVVTPITQRAAERGELADMPLPDWLLAVPFDLARHDLLITGALPDERIEAIVTAVALPAWQNWAG</sequence>
<reference evidence="6 7" key="1">
    <citation type="submission" date="2020-01" db="EMBL/GenBank/DDBJ databases">
        <title>Investigation of new actinobacteria for the biodesulphurisation of diesel fuel.</title>
        <authorList>
            <person name="Athi Narayanan S.M."/>
        </authorList>
    </citation>
    <scope>NUCLEOTIDE SEQUENCE [LARGE SCALE GENOMIC DNA]</scope>
    <source>
        <strain evidence="6 7">213E</strain>
    </source>
</reference>
<protein>
    <submittedName>
        <fullName evidence="6">TetR/AcrR family transcriptional regulator</fullName>
    </submittedName>
</protein>
<evidence type="ECO:0000256" key="1">
    <source>
        <dbReference type="ARBA" id="ARBA00023015"/>
    </source>
</evidence>
<dbReference type="EMBL" id="JAADZU010000007">
    <property type="protein sequence ID" value="NDK88633.1"/>
    <property type="molecule type" value="Genomic_DNA"/>
</dbReference>
<name>A0A7K3LKD7_9ACTN</name>
<dbReference type="Pfam" id="PF00440">
    <property type="entry name" value="TetR_N"/>
    <property type="match status" value="1"/>
</dbReference>
<dbReference type="InterPro" id="IPR009057">
    <property type="entry name" value="Homeodomain-like_sf"/>
</dbReference>
<keyword evidence="1" id="KW-0805">Transcription regulation</keyword>
<evidence type="ECO:0000313" key="6">
    <source>
        <dbReference type="EMBL" id="NDK88633.1"/>
    </source>
</evidence>
<dbReference type="InterPro" id="IPR001647">
    <property type="entry name" value="HTH_TetR"/>
</dbReference>
<keyword evidence="7" id="KW-1185">Reference proteome</keyword>
<dbReference type="SUPFAM" id="SSF46689">
    <property type="entry name" value="Homeodomain-like"/>
    <property type="match status" value="1"/>
</dbReference>
<keyword evidence="2 4" id="KW-0238">DNA-binding</keyword>
<organism evidence="6 7">
    <name type="scientific">Gordonia desulfuricans</name>
    <dbReference type="NCBI Taxonomy" id="89051"/>
    <lineage>
        <taxon>Bacteria</taxon>
        <taxon>Bacillati</taxon>
        <taxon>Actinomycetota</taxon>
        <taxon>Actinomycetes</taxon>
        <taxon>Mycobacteriales</taxon>
        <taxon>Gordoniaceae</taxon>
        <taxon>Gordonia</taxon>
    </lineage>
</organism>
<evidence type="ECO:0000256" key="3">
    <source>
        <dbReference type="ARBA" id="ARBA00023163"/>
    </source>
</evidence>
<dbReference type="PROSITE" id="PS50977">
    <property type="entry name" value="HTH_TETR_2"/>
    <property type="match status" value="1"/>
</dbReference>
<dbReference type="GO" id="GO:0000976">
    <property type="term" value="F:transcription cis-regulatory region binding"/>
    <property type="evidence" value="ECO:0007669"/>
    <property type="project" value="TreeGrafter"/>
</dbReference>
<dbReference type="InterPro" id="IPR036271">
    <property type="entry name" value="Tet_transcr_reg_TetR-rel_C_sf"/>
</dbReference>
<dbReference type="Pfam" id="PF16859">
    <property type="entry name" value="TetR_C_11"/>
    <property type="match status" value="1"/>
</dbReference>
<keyword evidence="3" id="KW-0804">Transcription</keyword>